<dbReference type="AlphaFoldDB" id="A0AA94PQX5"/>
<dbReference type="EMBL" id="SOBK01000015">
    <property type="protein sequence ID" value="TDT85526.1"/>
    <property type="molecule type" value="Genomic_DNA"/>
</dbReference>
<evidence type="ECO:0000256" key="1">
    <source>
        <dbReference type="SAM" id="MobiDB-lite"/>
    </source>
</evidence>
<reference evidence="2 3" key="1">
    <citation type="submission" date="2019-03" db="EMBL/GenBank/DDBJ databases">
        <title>Genomic Encyclopedia of Type Strains, Phase IV (KMG-IV): sequencing the most valuable type-strain genomes for metagenomic binning, comparative biology and taxonomic classification.</title>
        <authorList>
            <person name="Goeker M."/>
        </authorList>
    </citation>
    <scope>NUCLEOTIDE SEQUENCE [LARGE SCALE GENOMIC DNA]</scope>
    <source>
        <strain evidence="2 3">DSM 101483</strain>
    </source>
</reference>
<feature type="region of interest" description="Disordered" evidence="1">
    <location>
        <begin position="1"/>
        <end position="29"/>
    </location>
</feature>
<protein>
    <submittedName>
        <fullName evidence="2">Uncharacterized protein</fullName>
    </submittedName>
</protein>
<evidence type="ECO:0000313" key="2">
    <source>
        <dbReference type="EMBL" id="TDT85526.1"/>
    </source>
</evidence>
<accession>A0AA94PQX5</accession>
<evidence type="ECO:0000313" key="3">
    <source>
        <dbReference type="Proteomes" id="UP000295506"/>
    </source>
</evidence>
<comment type="caution">
    <text evidence="2">The sequence shown here is derived from an EMBL/GenBank/DDBJ whole genome shotgun (WGS) entry which is preliminary data.</text>
</comment>
<name>A0AA94PQX5_9BACT</name>
<proteinExistence type="predicted"/>
<sequence length="29" mass="3059">MGMGVRGKGKRGTLCKGFPSSPSPGPRRR</sequence>
<feature type="non-terminal residue" evidence="2">
    <location>
        <position position="29"/>
    </location>
</feature>
<organism evidence="2 3">
    <name type="scientific">Pseudodesulfovibrio indicus</name>
    <dbReference type="NCBI Taxonomy" id="1716143"/>
    <lineage>
        <taxon>Bacteria</taxon>
        <taxon>Pseudomonadati</taxon>
        <taxon>Thermodesulfobacteriota</taxon>
        <taxon>Desulfovibrionia</taxon>
        <taxon>Desulfovibrionales</taxon>
        <taxon>Desulfovibrionaceae</taxon>
    </lineage>
</organism>
<gene>
    <name evidence="2" type="ORF">EDC59_1151</name>
</gene>
<dbReference type="Proteomes" id="UP000295506">
    <property type="component" value="Unassembled WGS sequence"/>
</dbReference>